<evidence type="ECO:0000313" key="3">
    <source>
        <dbReference type="Proteomes" id="UP001266305"/>
    </source>
</evidence>
<feature type="region of interest" description="Disordered" evidence="1">
    <location>
        <begin position="1"/>
        <end position="21"/>
    </location>
</feature>
<dbReference type="Proteomes" id="UP001266305">
    <property type="component" value="Unassembled WGS sequence"/>
</dbReference>
<keyword evidence="3" id="KW-1185">Reference proteome</keyword>
<accession>A0ABQ9W438</accession>
<feature type="non-terminal residue" evidence="2">
    <location>
        <position position="54"/>
    </location>
</feature>
<gene>
    <name evidence="2" type="ORF">P7K49_007027</name>
</gene>
<evidence type="ECO:0000256" key="1">
    <source>
        <dbReference type="SAM" id="MobiDB-lite"/>
    </source>
</evidence>
<comment type="caution">
    <text evidence="2">The sequence shown here is derived from an EMBL/GenBank/DDBJ whole genome shotgun (WGS) entry which is preliminary data.</text>
</comment>
<reference evidence="2 3" key="1">
    <citation type="submission" date="2023-05" db="EMBL/GenBank/DDBJ databases">
        <title>B98-5 Cell Line De Novo Hybrid Assembly: An Optical Mapping Approach.</title>
        <authorList>
            <person name="Kananen K."/>
            <person name="Auerbach J.A."/>
            <person name="Kautto E."/>
            <person name="Blachly J.S."/>
        </authorList>
    </citation>
    <scope>NUCLEOTIDE SEQUENCE [LARGE SCALE GENOMIC DNA]</scope>
    <source>
        <strain evidence="2">B95-8</strain>
        <tissue evidence="2">Cell line</tissue>
    </source>
</reference>
<organism evidence="2 3">
    <name type="scientific">Saguinus oedipus</name>
    <name type="common">Cotton-top tamarin</name>
    <name type="synonym">Oedipomidas oedipus</name>
    <dbReference type="NCBI Taxonomy" id="9490"/>
    <lineage>
        <taxon>Eukaryota</taxon>
        <taxon>Metazoa</taxon>
        <taxon>Chordata</taxon>
        <taxon>Craniata</taxon>
        <taxon>Vertebrata</taxon>
        <taxon>Euteleostomi</taxon>
        <taxon>Mammalia</taxon>
        <taxon>Eutheria</taxon>
        <taxon>Euarchontoglires</taxon>
        <taxon>Primates</taxon>
        <taxon>Haplorrhini</taxon>
        <taxon>Platyrrhini</taxon>
        <taxon>Cebidae</taxon>
        <taxon>Callitrichinae</taxon>
        <taxon>Saguinus</taxon>
    </lineage>
</organism>
<evidence type="ECO:0000313" key="2">
    <source>
        <dbReference type="EMBL" id="KAK2116401.1"/>
    </source>
</evidence>
<sequence length="54" mass="6083">MVSAYAGDCEGAEEKSGELMGNDSRTESLQICFILDQVEFLPELHKIMTSMIKW</sequence>
<dbReference type="EMBL" id="JASSZA010000003">
    <property type="protein sequence ID" value="KAK2116401.1"/>
    <property type="molecule type" value="Genomic_DNA"/>
</dbReference>
<name>A0ABQ9W438_SAGOE</name>
<protein>
    <submittedName>
        <fullName evidence="2">Uncharacterized protein</fullName>
    </submittedName>
</protein>
<proteinExistence type="predicted"/>